<organism evidence="1 2">
    <name type="scientific">Aurantiacibacter flavus</name>
    <dbReference type="NCBI Taxonomy" id="3145232"/>
    <lineage>
        <taxon>Bacteria</taxon>
        <taxon>Pseudomonadati</taxon>
        <taxon>Pseudomonadota</taxon>
        <taxon>Alphaproteobacteria</taxon>
        <taxon>Sphingomonadales</taxon>
        <taxon>Erythrobacteraceae</taxon>
        <taxon>Aurantiacibacter</taxon>
    </lineage>
</organism>
<accession>A0ABV0CUR6</accession>
<sequence length="103" mass="11927">MKIYEMHQAKGERITVSNLAQAKQIMAGFEPFVDKFLAEIDGAKSVEDEPFAFLQRIATRWNANYEVWQAMEADEELQLAERKAADIERARAIKEMARMCRDD</sequence>
<dbReference type="EMBL" id="JBDLBR010000002">
    <property type="protein sequence ID" value="MEN7536588.1"/>
    <property type="molecule type" value="Genomic_DNA"/>
</dbReference>
<comment type="caution">
    <text evidence="1">The sequence shown here is derived from an EMBL/GenBank/DDBJ whole genome shotgun (WGS) entry which is preliminary data.</text>
</comment>
<dbReference type="Proteomes" id="UP001484535">
    <property type="component" value="Unassembled WGS sequence"/>
</dbReference>
<reference evidence="1 2" key="1">
    <citation type="submission" date="2024-05" db="EMBL/GenBank/DDBJ databases">
        <authorList>
            <person name="Park S."/>
        </authorList>
    </citation>
    <scope>NUCLEOTIDE SEQUENCE [LARGE SCALE GENOMIC DNA]</scope>
    <source>
        <strain evidence="1 2">DGU5</strain>
    </source>
</reference>
<name>A0ABV0CUR6_9SPHN</name>
<proteinExistence type="predicted"/>
<evidence type="ECO:0000313" key="1">
    <source>
        <dbReference type="EMBL" id="MEN7536588.1"/>
    </source>
</evidence>
<evidence type="ECO:0000313" key="2">
    <source>
        <dbReference type="Proteomes" id="UP001484535"/>
    </source>
</evidence>
<protein>
    <submittedName>
        <fullName evidence="1">Uncharacterized protein</fullName>
    </submittedName>
</protein>
<dbReference type="RefSeq" id="WP_346784048.1">
    <property type="nucleotide sequence ID" value="NZ_JBDLBR010000002.1"/>
</dbReference>
<gene>
    <name evidence="1" type="ORF">ABDJ38_05330</name>
</gene>
<keyword evidence="2" id="KW-1185">Reference proteome</keyword>